<dbReference type="Proteomes" id="UP000323909">
    <property type="component" value="Unassembled WGS sequence"/>
</dbReference>
<evidence type="ECO:0000313" key="1">
    <source>
        <dbReference type="EMBL" id="KAA6181861.1"/>
    </source>
</evidence>
<accession>A0A5M8FFP3</accession>
<keyword evidence="1" id="KW-0472">Membrane</keyword>
<proteinExistence type="predicted"/>
<feature type="non-terminal residue" evidence="1">
    <location>
        <position position="1"/>
    </location>
</feature>
<name>A0A5M8FFP3_PSEVE</name>
<keyword evidence="1" id="KW-0812">Transmembrane</keyword>
<comment type="caution">
    <text evidence="1">The sequence shown here is derived from an EMBL/GenBank/DDBJ whole genome shotgun (WGS) entry which is preliminary data.</text>
</comment>
<gene>
    <name evidence="1" type="ORF">F3K53_09385</name>
</gene>
<organism evidence="1 2">
    <name type="scientific">Pseudomonas veronii</name>
    <dbReference type="NCBI Taxonomy" id="76761"/>
    <lineage>
        <taxon>Bacteria</taxon>
        <taxon>Pseudomonadati</taxon>
        <taxon>Pseudomonadota</taxon>
        <taxon>Gammaproteobacteria</taxon>
        <taxon>Pseudomonadales</taxon>
        <taxon>Pseudomonadaceae</taxon>
        <taxon>Pseudomonas</taxon>
    </lineage>
</organism>
<protein>
    <submittedName>
        <fullName evidence="1">Transmembrane anchor protein</fullName>
    </submittedName>
</protein>
<dbReference type="AlphaFoldDB" id="A0A5M8FFP3"/>
<dbReference type="EMBL" id="VWXT01000121">
    <property type="protein sequence ID" value="KAA6181861.1"/>
    <property type="molecule type" value="Genomic_DNA"/>
</dbReference>
<sequence>DGTHGWFWRNRSNNDVTIALKTNGDYLSVKQ</sequence>
<evidence type="ECO:0000313" key="2">
    <source>
        <dbReference type="Proteomes" id="UP000323909"/>
    </source>
</evidence>
<reference evidence="1 2" key="1">
    <citation type="submission" date="2019-09" db="EMBL/GenBank/DDBJ databases">
        <title>Genomic sequencing of 4 copper resistant soil isolates.</title>
        <authorList>
            <person name="Havryliuk O."/>
        </authorList>
    </citation>
    <scope>NUCLEOTIDE SEQUENCE [LARGE SCALE GENOMIC DNA]</scope>
    <source>
        <strain evidence="1 2">UKR4</strain>
    </source>
</reference>